<proteinExistence type="predicted"/>
<dbReference type="GeneID" id="300070432"/>
<dbReference type="EMBL" id="JBGJLR010000001">
    <property type="protein sequence ID" value="MEZ2738078.1"/>
    <property type="molecule type" value="Genomic_DNA"/>
</dbReference>
<dbReference type="Proteomes" id="UP001567350">
    <property type="component" value="Unassembled WGS sequence"/>
</dbReference>
<reference evidence="1 2" key="1">
    <citation type="submission" date="2024-08" db="EMBL/GenBank/DDBJ databases">
        <authorList>
            <person name="Feng Z."/>
            <person name="Ronholm J."/>
        </authorList>
    </citation>
    <scope>NUCLEOTIDE SEQUENCE [LARGE SCALE GENOMIC DNA]</scope>
    <source>
        <strain evidence="1 2">4-AB0-8</strain>
    </source>
</reference>
<comment type="caution">
    <text evidence="1">The sequence shown here is derived from an EMBL/GenBank/DDBJ whole genome shotgun (WGS) entry which is preliminary data.</text>
</comment>
<organism evidence="1 2">
    <name type="scientific">Comamonas jiangduensis</name>
    <dbReference type="NCBI Taxonomy" id="1194168"/>
    <lineage>
        <taxon>Bacteria</taxon>
        <taxon>Pseudomonadati</taxon>
        <taxon>Pseudomonadota</taxon>
        <taxon>Betaproteobacteria</taxon>
        <taxon>Burkholderiales</taxon>
        <taxon>Comamonadaceae</taxon>
        <taxon>Comamonas</taxon>
    </lineage>
</organism>
<keyword evidence="2" id="KW-1185">Reference proteome</keyword>
<gene>
    <name evidence="1" type="ORF">ACBP88_01190</name>
</gene>
<dbReference type="RefSeq" id="WP_284213386.1">
    <property type="nucleotide sequence ID" value="NZ_DAMCKS010000001.1"/>
</dbReference>
<protein>
    <submittedName>
        <fullName evidence="1">Uncharacterized protein</fullName>
    </submittedName>
</protein>
<accession>A0ABV4I895</accession>
<evidence type="ECO:0000313" key="2">
    <source>
        <dbReference type="Proteomes" id="UP001567350"/>
    </source>
</evidence>
<sequence length="84" mass="9407">MNATTTLPEYLMIFGEEGPVTVEVHGPDGPLALPARRICAEDIAWLVSLDGQHLRTEMAFDSHIRTLLRCELLPAQQCIRLHVQ</sequence>
<name>A0ABV4I895_9BURK</name>
<evidence type="ECO:0000313" key="1">
    <source>
        <dbReference type="EMBL" id="MEZ2738078.1"/>
    </source>
</evidence>